<evidence type="ECO:0000313" key="1">
    <source>
        <dbReference type="EMBL" id="GLW64402.1"/>
    </source>
</evidence>
<evidence type="ECO:0008006" key="3">
    <source>
        <dbReference type="Google" id="ProtNLM"/>
    </source>
</evidence>
<comment type="caution">
    <text evidence="1">The sequence shown here is derived from an EMBL/GenBank/DDBJ whole genome shotgun (WGS) entry which is preliminary data.</text>
</comment>
<name>A0A9W6PVH5_9ACTN</name>
<sequence>MTRALRAQSFGGEYDVVFKKLMQALGVGGPQVETVLHNPNTTPGGVITGEVTILGGEHDSDIKGVNLALRTRVEIESGDSEYKADLEYAKVPIAGPFRLDDGARHTIPFQLPIPWEAPLTHFYGRPLHGTTVGVATELEVARAVDATDLDPIAVHPLPAQERILTAFANLGFVFRNADCEKGRIWGVHQELPFYQEIEYYPPARFARGINQLEVTFVSYPQSMEVVLELDKRGGVFTEGHDAFARFTVDYATVNNTNWEQELENYLQQAARRRGLF</sequence>
<reference evidence="1" key="1">
    <citation type="submission" date="2023-02" db="EMBL/GenBank/DDBJ databases">
        <title>Actinomadura rubrobrunea NBRC 14622.</title>
        <authorList>
            <person name="Ichikawa N."/>
            <person name="Sato H."/>
            <person name="Tonouchi N."/>
        </authorList>
    </citation>
    <scope>NUCLEOTIDE SEQUENCE</scope>
    <source>
        <strain evidence="1">NBRC 14622</strain>
    </source>
</reference>
<dbReference type="Proteomes" id="UP001165124">
    <property type="component" value="Unassembled WGS sequence"/>
</dbReference>
<dbReference type="Pfam" id="PF07070">
    <property type="entry name" value="Spo0M"/>
    <property type="match status" value="1"/>
</dbReference>
<dbReference type="EMBL" id="BSRZ01000005">
    <property type="protein sequence ID" value="GLW64402.1"/>
    <property type="molecule type" value="Genomic_DNA"/>
</dbReference>
<keyword evidence="2" id="KW-1185">Reference proteome</keyword>
<protein>
    <recommendedName>
        <fullName evidence="3">Sporulation protein</fullName>
    </recommendedName>
</protein>
<dbReference type="AlphaFoldDB" id="A0A9W6PVH5"/>
<gene>
    <name evidence="1" type="ORF">Arub01_26460</name>
</gene>
<dbReference type="InterPro" id="IPR009776">
    <property type="entry name" value="Spore_0_M"/>
</dbReference>
<evidence type="ECO:0000313" key="2">
    <source>
        <dbReference type="Proteomes" id="UP001165124"/>
    </source>
</evidence>
<organism evidence="1 2">
    <name type="scientific">Actinomadura rubrobrunea</name>
    <dbReference type="NCBI Taxonomy" id="115335"/>
    <lineage>
        <taxon>Bacteria</taxon>
        <taxon>Bacillati</taxon>
        <taxon>Actinomycetota</taxon>
        <taxon>Actinomycetes</taxon>
        <taxon>Streptosporangiales</taxon>
        <taxon>Thermomonosporaceae</taxon>
        <taxon>Actinomadura</taxon>
    </lineage>
</organism>
<proteinExistence type="predicted"/>
<dbReference type="PANTHER" id="PTHR40053">
    <property type="entry name" value="SPORULATION-CONTROL PROTEIN SPO0M"/>
    <property type="match status" value="1"/>
</dbReference>
<dbReference type="PANTHER" id="PTHR40053:SF1">
    <property type="entry name" value="SPORULATION-CONTROL PROTEIN SPO0M"/>
    <property type="match status" value="1"/>
</dbReference>
<accession>A0A9W6PVH5</accession>